<evidence type="ECO:0000313" key="2">
    <source>
        <dbReference type="Proteomes" id="UP000306192"/>
    </source>
</evidence>
<dbReference type="EMBL" id="QYRT01000006">
    <property type="protein sequence ID" value="TIH39308.1"/>
    <property type="molecule type" value="Genomic_DNA"/>
</dbReference>
<reference evidence="1 2" key="1">
    <citation type="journal article" date="2019" name="Microorganisms">
        <title>Systematic Affiliation and Genome Analysis of Subtercola vilae DB165(T) with Particular Emphasis on Cold Adaptation of an Isolate from a High-Altitude Cold Volcano Lake.</title>
        <authorList>
            <person name="Villalobos A.S."/>
            <person name="Wiese J."/>
            <person name="Imhoff J.F."/>
            <person name="Dorador C."/>
            <person name="Keller A."/>
            <person name="Hentschel U."/>
        </authorList>
    </citation>
    <scope>NUCLEOTIDE SEQUENCE [LARGE SCALE GENOMIC DNA]</scope>
    <source>
        <strain evidence="1 2">DB165</strain>
    </source>
</reference>
<proteinExistence type="predicted"/>
<organism evidence="1 2">
    <name type="scientific">Subtercola vilae</name>
    <dbReference type="NCBI Taxonomy" id="2056433"/>
    <lineage>
        <taxon>Bacteria</taxon>
        <taxon>Bacillati</taxon>
        <taxon>Actinomycetota</taxon>
        <taxon>Actinomycetes</taxon>
        <taxon>Micrococcales</taxon>
        <taxon>Microbacteriaceae</taxon>
        <taxon>Subtercola</taxon>
    </lineage>
</organism>
<evidence type="ECO:0000313" key="1">
    <source>
        <dbReference type="EMBL" id="TIH39308.1"/>
    </source>
</evidence>
<comment type="caution">
    <text evidence="1">The sequence shown here is derived from an EMBL/GenBank/DDBJ whole genome shotgun (WGS) entry which is preliminary data.</text>
</comment>
<dbReference type="Pfam" id="PF13376">
    <property type="entry name" value="OmdA"/>
    <property type="match status" value="1"/>
</dbReference>
<sequence length="192" mass="21273">MLDREMHFSPDAAAWHAWLAENHAVSPGVRLAIAKKGGAQPSVSYSDALDSALCFGWIDGQKNRLDDNYFLQNFGPRRPRGMWSEINRDRVDRLIADGRMRPAGLAEVERAKSDGRWAAAYAGSKTIVVPDDLALALAAPPLAAAFFSGLSSVNRYAILFRIGSVKRAETRARKIAEYVEMLERGETIYPQH</sequence>
<gene>
    <name evidence="1" type="ORF">D4765_04310</name>
</gene>
<name>A0A4T2C9X7_9MICO</name>
<dbReference type="AlphaFoldDB" id="A0A4T2C9X7"/>
<accession>A0A4T2C9X7</accession>
<protein>
    <recommendedName>
        <fullName evidence="3">Bacteriocin-protection protein, YdeI/OmpD-associated family</fullName>
    </recommendedName>
</protein>
<evidence type="ECO:0008006" key="3">
    <source>
        <dbReference type="Google" id="ProtNLM"/>
    </source>
</evidence>
<dbReference type="Proteomes" id="UP000306192">
    <property type="component" value="Unassembled WGS sequence"/>
</dbReference>
<dbReference type="OrthoDB" id="9796999at2"/>
<dbReference type="RefSeq" id="WP_136641027.1">
    <property type="nucleotide sequence ID" value="NZ_QYRT01000006.1"/>
</dbReference>
<keyword evidence="2" id="KW-1185">Reference proteome</keyword>